<name>F9P9D3_STRCV</name>
<evidence type="ECO:0000313" key="2">
    <source>
        <dbReference type="Proteomes" id="UP000003287"/>
    </source>
</evidence>
<dbReference type="EMBL" id="AFUP01000008">
    <property type="protein sequence ID" value="EGV07538.1"/>
    <property type="molecule type" value="Genomic_DNA"/>
</dbReference>
<sequence length="40" mass="5029">MTLFDWLYKYREKLEIEIFLAHINHGVRKESDFEEEELKK</sequence>
<gene>
    <name evidence="1" type="ORF">HMPREF1042_0058</name>
</gene>
<protein>
    <submittedName>
        <fullName evidence="1">PP-loop domain protein</fullName>
    </submittedName>
</protein>
<dbReference type="Proteomes" id="UP000003287">
    <property type="component" value="Unassembled WGS sequence"/>
</dbReference>
<dbReference type="InterPro" id="IPR014729">
    <property type="entry name" value="Rossmann-like_a/b/a_fold"/>
</dbReference>
<dbReference type="AlphaFoldDB" id="F9P9D3"/>
<organism evidence="1 2">
    <name type="scientific">Streptococcus constellatus subsp. pharyngis SK1060 = CCUG 46377</name>
    <dbReference type="NCBI Taxonomy" id="1035184"/>
    <lineage>
        <taxon>Bacteria</taxon>
        <taxon>Bacillati</taxon>
        <taxon>Bacillota</taxon>
        <taxon>Bacilli</taxon>
        <taxon>Lactobacillales</taxon>
        <taxon>Streptococcaceae</taxon>
        <taxon>Streptococcus</taxon>
        <taxon>Streptococcus anginosus group</taxon>
    </lineage>
</organism>
<accession>F9P9D3</accession>
<reference evidence="1 2" key="1">
    <citation type="submission" date="2011-06" db="EMBL/GenBank/DDBJ databases">
        <authorList>
            <person name="Harkins D.M."/>
            <person name="Madupu R."/>
            <person name="Durkin A.S."/>
            <person name="Torralba M."/>
            <person name="Methe B."/>
            <person name="Sutton G.G."/>
            <person name="Nelson K.E."/>
        </authorList>
    </citation>
    <scope>NUCLEOTIDE SEQUENCE [LARGE SCALE GENOMIC DNA]</scope>
    <source>
        <strain evidence="1 2">SK1060</strain>
    </source>
</reference>
<evidence type="ECO:0000313" key="1">
    <source>
        <dbReference type="EMBL" id="EGV07538.1"/>
    </source>
</evidence>
<proteinExistence type="predicted"/>
<dbReference type="Gene3D" id="3.40.50.620">
    <property type="entry name" value="HUPs"/>
    <property type="match status" value="1"/>
</dbReference>